<evidence type="ECO:0000259" key="10">
    <source>
        <dbReference type="PROSITE" id="PS50192"/>
    </source>
</evidence>
<organism evidence="11 12">
    <name type="scientific">Pristionchus entomophagus</name>
    <dbReference type="NCBI Taxonomy" id="358040"/>
    <lineage>
        <taxon>Eukaryota</taxon>
        <taxon>Metazoa</taxon>
        <taxon>Ecdysozoa</taxon>
        <taxon>Nematoda</taxon>
        <taxon>Chromadorea</taxon>
        <taxon>Rhabditida</taxon>
        <taxon>Rhabditina</taxon>
        <taxon>Diplogasteromorpha</taxon>
        <taxon>Diplogasteroidea</taxon>
        <taxon>Neodiplogasteridae</taxon>
        <taxon>Pristionchus</taxon>
    </lineage>
</organism>
<keyword evidence="6" id="KW-0333">Golgi apparatus</keyword>
<keyword evidence="4" id="KW-0653">Protein transport</keyword>
<evidence type="ECO:0000256" key="5">
    <source>
        <dbReference type="ARBA" id="ARBA00022989"/>
    </source>
</evidence>
<dbReference type="Proteomes" id="UP001432027">
    <property type="component" value="Unassembled WGS sequence"/>
</dbReference>
<dbReference type="GO" id="GO:0015031">
    <property type="term" value="P:protein transport"/>
    <property type="evidence" value="ECO:0007669"/>
    <property type="project" value="UniProtKB-KW"/>
</dbReference>
<feature type="transmembrane region" description="Helical" evidence="9">
    <location>
        <begin position="117"/>
        <end position="136"/>
    </location>
</feature>
<keyword evidence="2" id="KW-0813">Transport</keyword>
<dbReference type="PANTHER" id="PTHR12791">
    <property type="entry name" value="GOLGI SNARE BET1-RELATED"/>
    <property type="match status" value="1"/>
</dbReference>
<evidence type="ECO:0000256" key="2">
    <source>
        <dbReference type="ARBA" id="ARBA00022448"/>
    </source>
</evidence>
<reference evidence="11" key="1">
    <citation type="submission" date="2023-10" db="EMBL/GenBank/DDBJ databases">
        <title>Genome assembly of Pristionchus species.</title>
        <authorList>
            <person name="Yoshida K."/>
            <person name="Sommer R.J."/>
        </authorList>
    </citation>
    <scope>NUCLEOTIDE SEQUENCE</scope>
    <source>
        <strain evidence="11">RS0144</strain>
    </source>
</reference>
<name>A0AAV5TLM2_9BILA</name>
<comment type="subcellular location">
    <subcellularLocation>
        <location evidence="8">Endomembrane system</location>
        <topology evidence="8">Single-pass type IV membrane protein</topology>
    </subcellularLocation>
    <subcellularLocation>
        <location evidence="1">Golgi apparatus membrane</location>
    </subcellularLocation>
</comment>
<keyword evidence="5 9" id="KW-1133">Transmembrane helix</keyword>
<keyword evidence="3 9" id="KW-0812">Transmembrane</keyword>
<dbReference type="InterPro" id="IPR039899">
    <property type="entry name" value="BET1_SNARE"/>
</dbReference>
<gene>
    <name evidence="11" type="ORF">PENTCL1PPCAC_17431</name>
</gene>
<accession>A0AAV5TLM2</accession>
<evidence type="ECO:0000256" key="9">
    <source>
        <dbReference type="SAM" id="Phobius"/>
    </source>
</evidence>
<evidence type="ECO:0000256" key="4">
    <source>
        <dbReference type="ARBA" id="ARBA00022927"/>
    </source>
</evidence>
<keyword evidence="7 9" id="KW-0472">Membrane</keyword>
<dbReference type="AlphaFoldDB" id="A0AAV5TLM2"/>
<feature type="domain" description="T-SNARE coiled-coil homology" evidence="10">
    <location>
        <begin position="47"/>
        <end position="109"/>
    </location>
</feature>
<dbReference type="GO" id="GO:0000139">
    <property type="term" value="C:Golgi membrane"/>
    <property type="evidence" value="ECO:0007669"/>
    <property type="project" value="UniProtKB-SubCell"/>
</dbReference>
<evidence type="ECO:0000313" key="12">
    <source>
        <dbReference type="Proteomes" id="UP001432027"/>
    </source>
</evidence>
<comment type="caution">
    <text evidence="11">The sequence shown here is derived from an EMBL/GenBank/DDBJ whole genome shotgun (WGS) entry which is preliminary data.</text>
</comment>
<dbReference type="PROSITE" id="PS50192">
    <property type="entry name" value="T_SNARE"/>
    <property type="match status" value="1"/>
</dbReference>
<evidence type="ECO:0000256" key="7">
    <source>
        <dbReference type="ARBA" id="ARBA00023136"/>
    </source>
</evidence>
<evidence type="ECO:0000256" key="8">
    <source>
        <dbReference type="ARBA" id="ARBA00046280"/>
    </source>
</evidence>
<evidence type="ECO:0000313" key="11">
    <source>
        <dbReference type="EMBL" id="GMS95256.1"/>
    </source>
</evidence>
<keyword evidence="12" id="KW-1185">Reference proteome</keyword>
<dbReference type="Gene3D" id="1.20.5.110">
    <property type="match status" value="1"/>
</dbReference>
<dbReference type="EMBL" id="BTSX01000004">
    <property type="protein sequence ID" value="GMS95256.1"/>
    <property type="molecule type" value="Genomic_DNA"/>
</dbReference>
<dbReference type="InterPro" id="IPR000727">
    <property type="entry name" value="T_SNARE_dom"/>
</dbReference>
<evidence type="ECO:0000256" key="6">
    <source>
        <dbReference type="ARBA" id="ARBA00023034"/>
    </source>
</evidence>
<proteinExistence type="predicted"/>
<protein>
    <recommendedName>
        <fullName evidence="10">t-SNARE coiled-coil homology domain-containing protein</fullName>
    </recommendedName>
</protein>
<sequence>FAPVLSGLPRLLIDSPDRYILYLSAVFFVDYTMAYRGMKGVPQDDTGYMERHNDNMVGDLANKVSALKNISISIGNDVREQNRLLNEMDTDFDSGKSLLGATMKRLGIVSRAGGSRLQCYLILFALFVFFIIYLLMR</sequence>
<evidence type="ECO:0000256" key="1">
    <source>
        <dbReference type="ARBA" id="ARBA00004394"/>
    </source>
</evidence>
<feature type="non-terminal residue" evidence="11">
    <location>
        <position position="1"/>
    </location>
</feature>
<evidence type="ECO:0000256" key="3">
    <source>
        <dbReference type="ARBA" id="ARBA00022692"/>
    </source>
</evidence>
<dbReference type="CDD" id="cd15853">
    <property type="entry name" value="SNARE_Bet1"/>
    <property type="match status" value="1"/>
</dbReference>
<dbReference type="SUPFAM" id="SSF58038">
    <property type="entry name" value="SNARE fusion complex"/>
    <property type="match status" value="1"/>
</dbReference>